<evidence type="ECO:0000313" key="4">
    <source>
        <dbReference type="Proteomes" id="UP001175261"/>
    </source>
</evidence>
<evidence type="ECO:0000313" key="3">
    <source>
        <dbReference type="EMBL" id="KAK0388395.1"/>
    </source>
</evidence>
<name>A0AA39GJ98_SARSR</name>
<feature type="compositionally biased region" description="Low complexity" evidence="1">
    <location>
        <begin position="302"/>
        <end position="316"/>
    </location>
</feature>
<proteinExistence type="predicted"/>
<feature type="compositionally biased region" description="Basic and acidic residues" evidence="1">
    <location>
        <begin position="491"/>
        <end position="504"/>
    </location>
</feature>
<feature type="compositionally biased region" description="Basic and acidic residues" evidence="1">
    <location>
        <begin position="981"/>
        <end position="995"/>
    </location>
</feature>
<feature type="compositionally biased region" description="Polar residues" evidence="1">
    <location>
        <begin position="1057"/>
        <end position="1066"/>
    </location>
</feature>
<comment type="caution">
    <text evidence="3">The sequence shown here is derived from an EMBL/GenBank/DDBJ whole genome shotgun (WGS) entry which is preliminary data.</text>
</comment>
<feature type="region of interest" description="Disordered" evidence="1">
    <location>
        <begin position="455"/>
        <end position="746"/>
    </location>
</feature>
<feature type="compositionally biased region" description="Polar residues" evidence="1">
    <location>
        <begin position="1079"/>
        <end position="1100"/>
    </location>
</feature>
<feature type="compositionally biased region" description="Polar residues" evidence="1">
    <location>
        <begin position="603"/>
        <end position="619"/>
    </location>
</feature>
<feature type="compositionally biased region" description="Polar residues" evidence="1">
    <location>
        <begin position="346"/>
        <end position="355"/>
    </location>
</feature>
<evidence type="ECO:0000256" key="1">
    <source>
        <dbReference type="SAM" id="MobiDB-lite"/>
    </source>
</evidence>
<feature type="compositionally biased region" description="Low complexity" evidence="1">
    <location>
        <begin position="528"/>
        <end position="542"/>
    </location>
</feature>
<feature type="compositionally biased region" description="Basic and acidic residues" evidence="1">
    <location>
        <begin position="518"/>
        <end position="527"/>
    </location>
</feature>
<evidence type="ECO:0000259" key="2">
    <source>
        <dbReference type="Pfam" id="PF00241"/>
    </source>
</evidence>
<feature type="compositionally biased region" description="Basic and acidic residues" evidence="1">
    <location>
        <begin position="872"/>
        <end position="883"/>
    </location>
</feature>
<dbReference type="Gene3D" id="3.40.20.10">
    <property type="entry name" value="Severin"/>
    <property type="match status" value="1"/>
</dbReference>
<dbReference type="Pfam" id="PF00241">
    <property type="entry name" value="Cofilin_ADF"/>
    <property type="match status" value="1"/>
</dbReference>
<feature type="compositionally biased region" description="Low complexity" evidence="1">
    <location>
        <begin position="1110"/>
        <end position="1123"/>
    </location>
</feature>
<feature type="compositionally biased region" description="Low complexity" evidence="1">
    <location>
        <begin position="386"/>
        <end position="406"/>
    </location>
</feature>
<sequence length="1328" mass="143519">MSLNGLDDPKVLQAYEASGEPGAWFLLKYATRDEVELHENGTGGLPELRKAVENYEETSPLYGFLRYRRRVVIIKYLPEGCSRLIQARVAVHYNAVCERFSPHDTTFEITTAEELRDSKLSAACSLHAASASNSSSSSSNRRRRLNEIAEEDEDELQQRAPKRQSMTLNNEELAADTSLASTEPAVTLNSELAASPDQSKFSAASTSDIPQFVGADAELTSPTDSIESSRRMSSQSGRQESLNYAYYPYNKPKVKLGPRPSLDVSARPQTAGNFRPVSSIPPGLKMFGIKGSKKSKSKDSDGVSSPTEELSLPSSVPASEESGRTYFEAPRPNTSSGVTLAPKSPSAMSSVTIKQGMTPEKARIMKAKKMREKKKAQAAQPPVPAIPAFEKPAQPAEEEPPAISSPEEPEHPAQQESEEQLDHESKKRIVMIKADSAIAIDGAPDAATAYADEASVLTQSDSRPASPLIASSDADHSTKASSISELTDETVECKQVKTEDRETVQETAEELESTEVQTRAEVEEIKEVVAATKVEAEPAAAESDAIEDKSGNPEASAEDAQAHVAHEMPDDPIALKSDDDGPSESAPAIVGVPEPVMVAPVSKFSSKGAQPNANASNVHMANGEKTPVQHEDKSQPEHPNLQDNEMGIPPPQSSLTRQYSVSKKEMREATKAAASPSAVLEGPTVFLDQSALAEDESDAQVVDDHSDAETISASTKPKRKHPVEPIRTDLPSRPASRTETDFADDESLLNELQSATMEEAKPMLVAKTPVTPVFSNPFSADTPPRPSSTNPPASRGGHMVRTVSNPVRGSLVMPPSDVSQSSARSMSGGAAYLHKITQQQQAGANLAKKTNMGSSISKRIKALEMLSVESKDTKPVVAGRERPSSTFFSVKKGRTPSRSPSVLERASSFNIKPEIHTIPHSRDGSPEAEKQLARRQRERSGSVASRLSMFEPPTGAPSSSHHSPHNSPRGRPESISVTAKIIRDPEAPLESHKDPSQFGHLDLKQSPLVVDHQRAEPAPPSGPAEAMAALLGSKETIQERRISRESIRSQSHERGKGSTSRRSSLSIVKDFIKERRRSITSQSNEPLVTPTLSTSGSKSPSRPPSVHQTSSISHRLSFSSHRSSFSRDREMGASSPIPPETPGFDVSADEVKSMSSEKRRSRAGRLMRRLSNLGSRGKISTPAGLAATVTEEEIIADTAPPRPATTATSTAPAILSYMGDVNVQFPDNLLWKRRNLCLDAAGYILLSVSAEQQTTRAGAMQGTKRYHLSDFRRPYAPDVEVQELPNSVVLDFMEGSGLQFACEDRAGQANVLRILQDAHSKHSLMFQV</sequence>
<feature type="region of interest" description="Disordered" evidence="1">
    <location>
        <begin position="212"/>
        <end position="239"/>
    </location>
</feature>
<feature type="region of interest" description="Disordered" evidence="1">
    <location>
        <begin position="131"/>
        <end position="169"/>
    </location>
</feature>
<dbReference type="InterPro" id="IPR002108">
    <property type="entry name" value="ADF-H"/>
</dbReference>
<dbReference type="EMBL" id="JAPDFR010000003">
    <property type="protein sequence ID" value="KAK0388395.1"/>
    <property type="molecule type" value="Genomic_DNA"/>
</dbReference>
<dbReference type="SUPFAM" id="SSF55753">
    <property type="entry name" value="Actin depolymerizing proteins"/>
    <property type="match status" value="1"/>
</dbReference>
<feature type="compositionally biased region" description="Basic and acidic residues" evidence="1">
    <location>
        <begin position="1036"/>
        <end position="1056"/>
    </location>
</feature>
<feature type="compositionally biased region" description="Basic and acidic residues" evidence="1">
    <location>
        <begin position="627"/>
        <end position="636"/>
    </location>
</feature>
<feature type="compositionally biased region" description="Basic residues" evidence="1">
    <location>
        <begin position="364"/>
        <end position="376"/>
    </location>
</feature>
<feature type="compositionally biased region" description="Basic and acidic residues" evidence="1">
    <location>
        <begin position="1149"/>
        <end position="1158"/>
    </location>
</feature>
<accession>A0AA39GJ98</accession>
<protein>
    <recommendedName>
        <fullName evidence="2">ADF-H domain-containing protein</fullName>
    </recommendedName>
</protein>
<dbReference type="CDD" id="cd11282">
    <property type="entry name" value="ADF_coactosin_like"/>
    <property type="match status" value="1"/>
</dbReference>
<keyword evidence="4" id="KW-1185">Reference proteome</keyword>
<gene>
    <name evidence="3" type="ORF">NLU13_4640</name>
</gene>
<feature type="region of interest" description="Disordered" evidence="1">
    <location>
        <begin position="872"/>
        <end position="1170"/>
    </location>
</feature>
<feature type="compositionally biased region" description="Basic and acidic residues" evidence="1">
    <location>
        <begin position="913"/>
        <end position="932"/>
    </location>
</feature>
<reference evidence="3" key="1">
    <citation type="submission" date="2022-10" db="EMBL/GenBank/DDBJ databases">
        <title>Determination and structural analysis of whole genome sequence of Sarocladium strictum F4-1.</title>
        <authorList>
            <person name="Hu L."/>
            <person name="Jiang Y."/>
        </authorList>
    </citation>
    <scope>NUCLEOTIDE SEQUENCE</scope>
    <source>
        <strain evidence="3">F4-1</strain>
    </source>
</reference>
<feature type="region of interest" description="Disordered" evidence="1">
    <location>
        <begin position="775"/>
        <end position="826"/>
    </location>
</feature>
<feature type="compositionally biased region" description="Basic and acidic residues" evidence="1">
    <location>
        <begin position="560"/>
        <end position="569"/>
    </location>
</feature>
<feature type="compositionally biased region" description="Low complexity" evidence="1">
    <location>
        <begin position="957"/>
        <end position="967"/>
    </location>
</feature>
<feature type="compositionally biased region" description="Basic residues" evidence="1">
    <location>
        <begin position="1159"/>
        <end position="1168"/>
    </location>
</feature>
<feature type="domain" description="ADF-H" evidence="2">
    <location>
        <begin position="10"/>
        <end position="121"/>
    </location>
</feature>
<organism evidence="3 4">
    <name type="scientific">Sarocladium strictum</name>
    <name type="common">Black bundle disease fungus</name>
    <name type="synonym">Acremonium strictum</name>
    <dbReference type="NCBI Taxonomy" id="5046"/>
    <lineage>
        <taxon>Eukaryota</taxon>
        <taxon>Fungi</taxon>
        <taxon>Dikarya</taxon>
        <taxon>Ascomycota</taxon>
        <taxon>Pezizomycotina</taxon>
        <taxon>Sordariomycetes</taxon>
        <taxon>Hypocreomycetidae</taxon>
        <taxon>Hypocreales</taxon>
        <taxon>Sarocladiaceae</taxon>
        <taxon>Sarocladium</taxon>
    </lineage>
</organism>
<dbReference type="Proteomes" id="UP001175261">
    <property type="component" value="Unassembled WGS sequence"/>
</dbReference>
<dbReference type="GO" id="GO:0003779">
    <property type="term" value="F:actin binding"/>
    <property type="evidence" value="ECO:0007669"/>
    <property type="project" value="InterPro"/>
</dbReference>
<feature type="region of interest" description="Disordered" evidence="1">
    <location>
        <begin position="255"/>
        <end position="428"/>
    </location>
</feature>
<dbReference type="InterPro" id="IPR029006">
    <property type="entry name" value="ADF-H/Gelsolin-like_dom_sf"/>
</dbReference>